<evidence type="ECO:0000313" key="3">
    <source>
        <dbReference type="Proteomes" id="UP000188532"/>
    </source>
</evidence>
<protein>
    <submittedName>
        <fullName evidence="2">Uncharacterized protein</fullName>
    </submittedName>
</protein>
<feature type="compositionally biased region" description="Polar residues" evidence="1">
    <location>
        <begin position="16"/>
        <end position="32"/>
    </location>
</feature>
<organism evidence="2 3">
    <name type="scientific">Mycobacterium kansasii</name>
    <dbReference type="NCBI Taxonomy" id="1768"/>
    <lineage>
        <taxon>Bacteria</taxon>
        <taxon>Bacillati</taxon>
        <taxon>Actinomycetota</taxon>
        <taxon>Actinomycetes</taxon>
        <taxon>Mycobacteriales</taxon>
        <taxon>Mycobacteriaceae</taxon>
        <taxon>Mycobacterium</taxon>
    </lineage>
</organism>
<evidence type="ECO:0000313" key="2">
    <source>
        <dbReference type="EMBL" id="OOK71143.1"/>
    </source>
</evidence>
<comment type="caution">
    <text evidence="2">The sequence shown here is derived from an EMBL/GenBank/DDBJ whole genome shotgun (WGS) entry which is preliminary data.</text>
</comment>
<name>A0A1V3WVV9_MYCKA</name>
<gene>
    <name evidence="2" type="ORF">BZL29_5438</name>
</gene>
<reference evidence="2 3" key="1">
    <citation type="submission" date="2017-02" db="EMBL/GenBank/DDBJ databases">
        <title>Complete genome sequences of Mycobacterium kansasii strains isolated from rhesus macaques.</title>
        <authorList>
            <person name="Panda A."/>
            <person name="Nagaraj S."/>
            <person name="Zhao X."/>
            <person name="Tettelin H."/>
            <person name="Detolla L.J."/>
        </authorList>
    </citation>
    <scope>NUCLEOTIDE SEQUENCE [LARGE SCALE GENOMIC DNA]</scope>
    <source>
        <strain evidence="2 3">11-3469</strain>
    </source>
</reference>
<accession>A0A1V3WVV9</accession>
<evidence type="ECO:0000256" key="1">
    <source>
        <dbReference type="SAM" id="MobiDB-lite"/>
    </source>
</evidence>
<feature type="region of interest" description="Disordered" evidence="1">
    <location>
        <begin position="1"/>
        <end position="34"/>
    </location>
</feature>
<sequence length="58" mass="6493">MLIGPANSARPPNWRNWRSQLRTSGPISSTRSAVGRNDMLRIDLAAAQLPDQQHRQQA</sequence>
<dbReference type="AlphaFoldDB" id="A0A1V3WVV9"/>
<proteinExistence type="predicted"/>
<dbReference type="Proteomes" id="UP000188532">
    <property type="component" value="Unassembled WGS sequence"/>
</dbReference>
<dbReference type="EMBL" id="MVBN01000006">
    <property type="protein sequence ID" value="OOK71143.1"/>
    <property type="molecule type" value="Genomic_DNA"/>
</dbReference>